<evidence type="ECO:0000256" key="7">
    <source>
        <dbReference type="ARBA" id="ARBA00022827"/>
    </source>
</evidence>
<feature type="domain" description="Flavodoxin-like" evidence="14">
    <location>
        <begin position="9"/>
        <end position="152"/>
    </location>
</feature>
<evidence type="ECO:0000256" key="8">
    <source>
        <dbReference type="ARBA" id="ARBA00022857"/>
    </source>
</evidence>
<dbReference type="Gene3D" id="1.20.990.10">
    <property type="entry name" value="NADPH-cytochrome p450 Reductase, Chain A, domain 3"/>
    <property type="match status" value="1"/>
</dbReference>
<dbReference type="PROSITE" id="PS51384">
    <property type="entry name" value="FAD_FR"/>
    <property type="match status" value="1"/>
</dbReference>
<dbReference type="InterPro" id="IPR029039">
    <property type="entry name" value="Flavoprotein-like_sf"/>
</dbReference>
<dbReference type="Gene3D" id="3.40.50.80">
    <property type="entry name" value="Nucleotide-binding domain of ferredoxin-NADP reductase (FNR) module"/>
    <property type="match status" value="1"/>
</dbReference>
<dbReference type="EC" id="1.16.1.8" evidence="11"/>
<evidence type="ECO:0000256" key="5">
    <source>
        <dbReference type="ARBA" id="ARBA00022643"/>
    </source>
</evidence>
<dbReference type="GO" id="GO:0050667">
    <property type="term" value="P:homocysteine metabolic process"/>
    <property type="evidence" value="ECO:0007669"/>
    <property type="project" value="TreeGrafter"/>
</dbReference>
<organism evidence="16 17">
    <name type="scientific">Merluccius polli</name>
    <name type="common">Benguela hake</name>
    <name type="synonym">Merluccius cadenati</name>
    <dbReference type="NCBI Taxonomy" id="89951"/>
    <lineage>
        <taxon>Eukaryota</taxon>
        <taxon>Metazoa</taxon>
        <taxon>Chordata</taxon>
        <taxon>Craniata</taxon>
        <taxon>Vertebrata</taxon>
        <taxon>Euteleostomi</taxon>
        <taxon>Actinopterygii</taxon>
        <taxon>Neopterygii</taxon>
        <taxon>Teleostei</taxon>
        <taxon>Neoteleostei</taxon>
        <taxon>Acanthomorphata</taxon>
        <taxon>Zeiogadaria</taxon>
        <taxon>Gadariae</taxon>
        <taxon>Gadiformes</taxon>
        <taxon>Gadoidei</taxon>
        <taxon>Merlucciidae</taxon>
        <taxon>Merluccius</taxon>
    </lineage>
</organism>
<dbReference type="FunFam" id="3.40.50.360:FF:000059">
    <property type="entry name" value="5-methyltetrahydrofolate-homocysteine methyltransferase reductase"/>
    <property type="match status" value="1"/>
</dbReference>
<keyword evidence="3" id="KW-0028">Amino-acid biosynthesis</keyword>
<dbReference type="PANTHER" id="PTHR19384">
    <property type="entry name" value="NITRIC OXIDE SYNTHASE-RELATED"/>
    <property type="match status" value="1"/>
</dbReference>
<dbReference type="Proteomes" id="UP001174136">
    <property type="component" value="Unassembled WGS sequence"/>
</dbReference>
<dbReference type="CDD" id="cd06203">
    <property type="entry name" value="methionine_synthase_red"/>
    <property type="match status" value="1"/>
</dbReference>
<dbReference type="Pfam" id="PF00258">
    <property type="entry name" value="Flavodoxin_1"/>
    <property type="match status" value="1"/>
</dbReference>
<name>A0AA47P7G6_MERPO</name>
<dbReference type="InterPro" id="IPR003097">
    <property type="entry name" value="CysJ-like_FAD-binding"/>
</dbReference>
<dbReference type="InterPro" id="IPR017927">
    <property type="entry name" value="FAD-bd_FR_type"/>
</dbReference>
<dbReference type="GO" id="GO:0009086">
    <property type="term" value="P:methionine biosynthetic process"/>
    <property type="evidence" value="ECO:0007669"/>
    <property type="project" value="UniProtKB-KW"/>
</dbReference>
<dbReference type="SUPFAM" id="SSF63380">
    <property type="entry name" value="Riboflavin synthase domain-like"/>
    <property type="match status" value="1"/>
</dbReference>
<dbReference type="AlphaFoldDB" id="A0AA47P7G6"/>
<evidence type="ECO:0000256" key="6">
    <source>
        <dbReference type="ARBA" id="ARBA00022691"/>
    </source>
</evidence>
<comment type="caution">
    <text evidence="16">The sequence shown here is derived from an EMBL/GenBank/DDBJ whole genome shotgun (WGS) entry which is preliminary data.</text>
</comment>
<dbReference type="EMBL" id="JAOPHQ010000600">
    <property type="protein sequence ID" value="KAK0153951.1"/>
    <property type="molecule type" value="Genomic_DNA"/>
</dbReference>
<protein>
    <recommendedName>
        <fullName evidence="12">Methionine synthase reductase</fullName>
        <ecNumber evidence="11">1.16.1.8</ecNumber>
    </recommendedName>
</protein>
<keyword evidence="10" id="KW-0486">Methionine biosynthesis</keyword>
<dbReference type="PRINTS" id="PR00371">
    <property type="entry name" value="FPNCR"/>
</dbReference>
<dbReference type="GO" id="GO:0005829">
    <property type="term" value="C:cytosol"/>
    <property type="evidence" value="ECO:0007669"/>
    <property type="project" value="TreeGrafter"/>
</dbReference>
<keyword evidence="8" id="KW-0521">NADP</keyword>
<dbReference type="Pfam" id="PF00175">
    <property type="entry name" value="NAD_binding_1"/>
    <property type="match status" value="1"/>
</dbReference>
<feature type="region of interest" description="Disordered" evidence="13">
    <location>
        <begin position="223"/>
        <end position="242"/>
    </location>
</feature>
<dbReference type="InterPro" id="IPR001709">
    <property type="entry name" value="Flavoprot_Pyr_Nucl_cyt_Rdtase"/>
</dbReference>
<dbReference type="SUPFAM" id="SSF52218">
    <property type="entry name" value="Flavoproteins"/>
    <property type="match status" value="1"/>
</dbReference>
<dbReference type="Gene3D" id="2.40.30.10">
    <property type="entry name" value="Translation factors"/>
    <property type="match status" value="1"/>
</dbReference>
<keyword evidence="4" id="KW-0285">Flavoprotein</keyword>
<dbReference type="PROSITE" id="PS50902">
    <property type="entry name" value="FLAVODOXIN_LIKE"/>
    <property type="match status" value="1"/>
</dbReference>
<dbReference type="InterPro" id="IPR001433">
    <property type="entry name" value="OxRdtase_FAD/NAD-bd"/>
</dbReference>
<evidence type="ECO:0000256" key="4">
    <source>
        <dbReference type="ARBA" id="ARBA00022630"/>
    </source>
</evidence>
<keyword evidence="6" id="KW-0949">S-adenosyl-L-methionine</keyword>
<accession>A0AA47P7G6</accession>
<dbReference type="InterPro" id="IPR017938">
    <property type="entry name" value="Riboflavin_synthase-like_b-brl"/>
</dbReference>
<dbReference type="InterPro" id="IPR008254">
    <property type="entry name" value="Flavodoxin/NO_synth"/>
</dbReference>
<keyword evidence="17" id="KW-1185">Reference proteome</keyword>
<dbReference type="GO" id="GO:0030586">
    <property type="term" value="F:[methionine synthase] reductase (NADPH) activity"/>
    <property type="evidence" value="ECO:0007669"/>
    <property type="project" value="UniProtKB-EC"/>
</dbReference>
<dbReference type="FunFam" id="1.20.990.10:FF:000007">
    <property type="entry name" value="Methionine synthase reductase"/>
    <property type="match status" value="1"/>
</dbReference>
<dbReference type="InterPro" id="IPR039261">
    <property type="entry name" value="FNR_nucleotide-bd"/>
</dbReference>
<keyword evidence="7" id="KW-0274">FAD</keyword>
<evidence type="ECO:0000256" key="1">
    <source>
        <dbReference type="ARBA" id="ARBA00001917"/>
    </source>
</evidence>
<evidence type="ECO:0000313" key="17">
    <source>
        <dbReference type="Proteomes" id="UP001174136"/>
    </source>
</evidence>
<evidence type="ECO:0000259" key="15">
    <source>
        <dbReference type="PROSITE" id="PS51384"/>
    </source>
</evidence>
<sequence length="728" mass="80357">MPCETTRRFLVLYGSQKGQAQSIAEGIADEAAGHGLEAEVSCLSQHEEYKLERESAPVVFVVSTTGDGEPPDTTLKFVKSIKRKTLPSDHYKHLHYALLALGDTNYANFCNCGKTIDKRLQELGANHFYATGHADDGVGLELVLDPWLEGVWDAIQAAISKIASDRDTPLKENLSDMENPKLTSPPSVELNCLSLADDQTSDPIRAPLDSKLTVAGLPSTEIPDGVAIQSAPDPQTDRAGEERALSEPSLTCSLPPLSQSSLNVPALPPPYLEVTLLPEDTEEKLNSSMHTEKFLEVPVTNAVQMTRGDSVKKALLLELDISAHPTMTYMPGDSFDVLCPNRVSEVDAILHRLGLQDKRHHRVQLAVRKDTKKRAAQLPPHIPDKCTVQYLLTWCLEIRSVPKKAFLRALVECAGDSVQKRRLQELCSKQGSADYNGFIRDWSLCLGELLTEFTSCTPPLSLLIEHLPKLQSRPYSVASSSLRHPGRLRFVFNVVEHPACSGRPRGRQGLCSGWLSDLVTPILVLSGTSESSGGQALPPKIHVNMRPSGSFQPPSDPTVPLIMVGPGTGVAPFIGFLQQREIERQDNPDTVFGETWLFFGCRHKEGDYLFREELEGFLSSGTLTHLKLCFSRDAAEVVPAFSLPPPMPPACPRYVQHNLLLHSQHISRLLLQHNACLYVCGDAKNMAKDVNDTLMGIMRAELQLDQLDAMKRLAALREEKRYLQDIWG</sequence>
<dbReference type="SUPFAM" id="SSF52343">
    <property type="entry name" value="Ferredoxin reductase-like, C-terminal NADP-linked domain"/>
    <property type="match status" value="1"/>
</dbReference>
<evidence type="ECO:0000313" key="16">
    <source>
        <dbReference type="EMBL" id="KAK0153951.1"/>
    </source>
</evidence>
<gene>
    <name evidence="16" type="primary">Mtrr</name>
    <name evidence="16" type="ORF">N1851_003959</name>
</gene>
<comment type="cofactor">
    <cofactor evidence="2">
        <name>FAD</name>
        <dbReference type="ChEBI" id="CHEBI:57692"/>
    </cofactor>
</comment>
<feature type="domain" description="FAD-binding FR-type" evidence="15">
    <location>
        <begin position="292"/>
        <end position="554"/>
    </location>
</feature>
<dbReference type="InterPro" id="IPR001094">
    <property type="entry name" value="Flavdoxin-like"/>
</dbReference>
<dbReference type="Gene3D" id="3.40.50.360">
    <property type="match status" value="1"/>
</dbReference>
<dbReference type="PANTHER" id="PTHR19384:SF84">
    <property type="entry name" value="METHIONINE SYNTHASE REDUCTASE"/>
    <property type="match status" value="1"/>
</dbReference>
<evidence type="ECO:0000256" key="2">
    <source>
        <dbReference type="ARBA" id="ARBA00001974"/>
    </source>
</evidence>
<comment type="cofactor">
    <cofactor evidence="1">
        <name>FMN</name>
        <dbReference type="ChEBI" id="CHEBI:58210"/>
    </cofactor>
</comment>
<keyword evidence="9" id="KW-0560">Oxidoreductase</keyword>
<dbReference type="Pfam" id="PF00667">
    <property type="entry name" value="FAD_binding_1"/>
    <property type="match status" value="1"/>
</dbReference>
<evidence type="ECO:0000256" key="11">
    <source>
        <dbReference type="ARBA" id="ARBA00039088"/>
    </source>
</evidence>
<evidence type="ECO:0000256" key="13">
    <source>
        <dbReference type="SAM" id="MobiDB-lite"/>
    </source>
</evidence>
<evidence type="ECO:0000256" key="12">
    <source>
        <dbReference type="ARBA" id="ARBA00040659"/>
    </source>
</evidence>
<keyword evidence="5" id="KW-0288">FMN</keyword>
<dbReference type="FunFam" id="3.40.50.80:FF:000018">
    <property type="entry name" value="NADPH--cytochrome P450 reductase"/>
    <property type="match status" value="1"/>
</dbReference>
<dbReference type="GO" id="GO:0010181">
    <property type="term" value="F:FMN binding"/>
    <property type="evidence" value="ECO:0007669"/>
    <property type="project" value="InterPro"/>
</dbReference>
<evidence type="ECO:0000256" key="10">
    <source>
        <dbReference type="ARBA" id="ARBA00023167"/>
    </source>
</evidence>
<proteinExistence type="predicted"/>
<evidence type="ECO:0000256" key="3">
    <source>
        <dbReference type="ARBA" id="ARBA00022605"/>
    </source>
</evidence>
<evidence type="ECO:0000259" key="14">
    <source>
        <dbReference type="PROSITE" id="PS50902"/>
    </source>
</evidence>
<dbReference type="InterPro" id="IPR023173">
    <property type="entry name" value="NADPH_Cyt_P450_Rdtase_alpha"/>
</dbReference>
<evidence type="ECO:0000256" key="9">
    <source>
        <dbReference type="ARBA" id="ARBA00023002"/>
    </source>
</evidence>
<dbReference type="PRINTS" id="PR00369">
    <property type="entry name" value="FLAVODOXIN"/>
</dbReference>
<reference evidence="16" key="1">
    <citation type="journal article" date="2023" name="Front. Mar. Sci.">
        <title>A new Merluccius polli reference genome to investigate the effects of global change in West African waters.</title>
        <authorList>
            <person name="Mateo J.L."/>
            <person name="Blanco-Fernandez C."/>
            <person name="Garcia-Vazquez E."/>
            <person name="Machado-Schiaffino G."/>
        </authorList>
    </citation>
    <scope>NUCLEOTIDE SEQUENCE</scope>
    <source>
        <strain evidence="16">C29</strain>
        <tissue evidence="16">Fin</tissue>
    </source>
</reference>
<dbReference type="GO" id="GO:0050660">
    <property type="term" value="F:flavin adenine dinucleotide binding"/>
    <property type="evidence" value="ECO:0007669"/>
    <property type="project" value="TreeGrafter"/>
</dbReference>